<evidence type="ECO:0000313" key="3">
    <source>
        <dbReference type="Proteomes" id="UP000266895"/>
    </source>
</evidence>
<dbReference type="PROSITE" id="PS51318">
    <property type="entry name" value="TAT"/>
    <property type="match status" value="1"/>
</dbReference>
<dbReference type="AlphaFoldDB" id="A0A3S4R1G6"/>
<dbReference type="Proteomes" id="UP000266895">
    <property type="component" value="Chromosome"/>
</dbReference>
<keyword evidence="3" id="KW-1185">Reference proteome</keyword>
<dbReference type="InterPro" id="IPR006311">
    <property type="entry name" value="TAT_signal"/>
</dbReference>
<name>A0A3S4R1G6_9ACTO</name>
<dbReference type="RefSeq" id="WP_232009799.1">
    <property type="nucleotide sequence ID" value="NZ_LR134350.1"/>
</dbReference>
<dbReference type="PROSITE" id="PS51257">
    <property type="entry name" value="PROKAR_LIPOPROTEIN"/>
    <property type="match status" value="1"/>
</dbReference>
<evidence type="ECO:0000256" key="1">
    <source>
        <dbReference type="SAM" id="SignalP"/>
    </source>
</evidence>
<gene>
    <name evidence="2" type="ORF">NCTC11636_00060</name>
</gene>
<evidence type="ECO:0008006" key="4">
    <source>
        <dbReference type="Google" id="ProtNLM"/>
    </source>
</evidence>
<organism evidence="2 3">
    <name type="scientific">Actinomyces howellii</name>
    <dbReference type="NCBI Taxonomy" id="52771"/>
    <lineage>
        <taxon>Bacteria</taxon>
        <taxon>Bacillati</taxon>
        <taxon>Actinomycetota</taxon>
        <taxon>Actinomycetes</taxon>
        <taxon>Actinomycetales</taxon>
        <taxon>Actinomycetaceae</taxon>
        <taxon>Actinomyces</taxon>
    </lineage>
</organism>
<feature type="chain" id="PRO_5018737338" description="Lipoprotein LpqB" evidence="1">
    <location>
        <begin position="30"/>
        <end position="426"/>
    </location>
</feature>
<proteinExistence type="predicted"/>
<protein>
    <recommendedName>
        <fullName evidence="4">Lipoprotein LpqB</fullName>
    </recommendedName>
</protein>
<dbReference type="KEGG" id="ahw:NCTC11636_00060"/>
<sequence>MPRFPRRRAALVLGAAAALVLSACSAGSAASSDSASASAAARRDLHGTVTPVANSLWATEAGLTRAAMSIEAEENAVVLDEAGLTYVEPRRSPGADLVVRRVLWDGTQAWTATVPVEVDTTGLTLELSQDPGLGVVALWFSAADPDTGGSAIILRSTRIMASDLTWFDLATGEQGNQDLRAEALTLRATASRSDGGLIGAMHTDSQDSSAGLTYLSADRTMVTSPWSALTDSEGGLPEVAQWTGSPLFVVETADSTASLHLGGVEVLTGLSTYPRITAGATRVAVADGDRLWLVDQQGVATELDTGGCDLGTERINMSSISSTHAYVGLARVDLLSGAVECLEALAPASGTDIMGALSDGSLLLYSTAEEGQEGAWLVPADRSAPRPLGSLDPVEVLSDRIVDTVLTEEGTTVVNAFDYRDLLPQD</sequence>
<accession>A0A3S4R1G6</accession>
<feature type="signal peptide" evidence="1">
    <location>
        <begin position="1"/>
        <end position="29"/>
    </location>
</feature>
<dbReference type="EMBL" id="LR134350">
    <property type="protein sequence ID" value="VEG25487.1"/>
    <property type="molecule type" value="Genomic_DNA"/>
</dbReference>
<reference evidence="2 3" key="1">
    <citation type="submission" date="2018-12" db="EMBL/GenBank/DDBJ databases">
        <authorList>
            <consortium name="Pathogen Informatics"/>
        </authorList>
    </citation>
    <scope>NUCLEOTIDE SEQUENCE [LARGE SCALE GENOMIC DNA]</scope>
    <source>
        <strain evidence="2 3">NCTC11636</strain>
    </source>
</reference>
<evidence type="ECO:0000313" key="2">
    <source>
        <dbReference type="EMBL" id="VEG25487.1"/>
    </source>
</evidence>
<keyword evidence="1" id="KW-0732">Signal</keyword>